<sequence length="84" mass="9805">MLWKWLRMCNTYLVANQGITCGSSTIRFRRQSGTTIINGRDIGCLRSLSRNLHQFSIEVHYFNAVPIMCSYLRYRKMLGLQGEK</sequence>
<dbReference type="Proteomes" id="UP001341840">
    <property type="component" value="Unassembled WGS sequence"/>
</dbReference>
<name>A0ABU6V6K9_9FABA</name>
<gene>
    <name evidence="1" type="ORF">PIB30_019904</name>
</gene>
<accession>A0ABU6V6K9</accession>
<keyword evidence="2" id="KW-1185">Reference proteome</keyword>
<dbReference type="EMBL" id="JASCZI010151097">
    <property type="protein sequence ID" value="MED6169261.1"/>
    <property type="molecule type" value="Genomic_DNA"/>
</dbReference>
<proteinExistence type="predicted"/>
<comment type="caution">
    <text evidence="1">The sequence shown here is derived from an EMBL/GenBank/DDBJ whole genome shotgun (WGS) entry which is preliminary data.</text>
</comment>
<evidence type="ECO:0000313" key="2">
    <source>
        <dbReference type="Proteomes" id="UP001341840"/>
    </source>
</evidence>
<organism evidence="1 2">
    <name type="scientific">Stylosanthes scabra</name>
    <dbReference type="NCBI Taxonomy" id="79078"/>
    <lineage>
        <taxon>Eukaryota</taxon>
        <taxon>Viridiplantae</taxon>
        <taxon>Streptophyta</taxon>
        <taxon>Embryophyta</taxon>
        <taxon>Tracheophyta</taxon>
        <taxon>Spermatophyta</taxon>
        <taxon>Magnoliopsida</taxon>
        <taxon>eudicotyledons</taxon>
        <taxon>Gunneridae</taxon>
        <taxon>Pentapetalae</taxon>
        <taxon>rosids</taxon>
        <taxon>fabids</taxon>
        <taxon>Fabales</taxon>
        <taxon>Fabaceae</taxon>
        <taxon>Papilionoideae</taxon>
        <taxon>50 kb inversion clade</taxon>
        <taxon>dalbergioids sensu lato</taxon>
        <taxon>Dalbergieae</taxon>
        <taxon>Pterocarpus clade</taxon>
        <taxon>Stylosanthes</taxon>
    </lineage>
</organism>
<protein>
    <submittedName>
        <fullName evidence="1">Uncharacterized protein</fullName>
    </submittedName>
</protein>
<reference evidence="1 2" key="1">
    <citation type="journal article" date="2023" name="Plants (Basel)">
        <title>Bridging the Gap: Combining Genomics and Transcriptomics Approaches to Understand Stylosanthes scabra, an Orphan Legume from the Brazilian Caatinga.</title>
        <authorList>
            <person name="Ferreira-Neto J.R.C."/>
            <person name="da Silva M.D."/>
            <person name="Binneck E."/>
            <person name="de Melo N.F."/>
            <person name="da Silva R.H."/>
            <person name="de Melo A.L.T.M."/>
            <person name="Pandolfi V."/>
            <person name="Bustamante F.O."/>
            <person name="Brasileiro-Vidal A.C."/>
            <person name="Benko-Iseppon A.M."/>
        </authorList>
    </citation>
    <scope>NUCLEOTIDE SEQUENCE [LARGE SCALE GENOMIC DNA]</scope>
    <source>
        <tissue evidence="1">Leaves</tissue>
    </source>
</reference>
<evidence type="ECO:0000313" key="1">
    <source>
        <dbReference type="EMBL" id="MED6169261.1"/>
    </source>
</evidence>